<reference evidence="2" key="1">
    <citation type="journal article" date="2019" name="Int. J. Syst. Evol. Microbiol.">
        <title>The Global Catalogue of Microorganisms (GCM) 10K type strain sequencing project: providing services to taxonomists for standard genome sequencing and annotation.</title>
        <authorList>
            <consortium name="The Broad Institute Genomics Platform"/>
            <consortium name="The Broad Institute Genome Sequencing Center for Infectious Disease"/>
            <person name="Wu L."/>
            <person name="Ma J."/>
        </authorList>
    </citation>
    <scope>NUCLEOTIDE SEQUENCE [LARGE SCALE GENOMIC DNA]</scope>
    <source>
        <strain evidence="2">NBRC 111980</strain>
    </source>
</reference>
<dbReference type="RefSeq" id="WP_284319449.1">
    <property type="nucleotide sequence ID" value="NZ_BSOB01000005.1"/>
</dbReference>
<evidence type="ECO:0000313" key="2">
    <source>
        <dbReference type="Proteomes" id="UP001156670"/>
    </source>
</evidence>
<dbReference type="InterPro" id="IPR010836">
    <property type="entry name" value="SapC"/>
</dbReference>
<dbReference type="EMBL" id="BSOB01000005">
    <property type="protein sequence ID" value="GLQ91695.1"/>
    <property type="molecule type" value="Genomic_DNA"/>
</dbReference>
<evidence type="ECO:0000313" key="1">
    <source>
        <dbReference type="EMBL" id="GLQ91695.1"/>
    </source>
</evidence>
<dbReference type="Proteomes" id="UP001156670">
    <property type="component" value="Unassembled WGS sequence"/>
</dbReference>
<protein>
    <submittedName>
        <fullName evidence="1">Peptidase</fullName>
    </submittedName>
</protein>
<accession>A0ABQ5XMF3</accession>
<dbReference type="Pfam" id="PF07277">
    <property type="entry name" value="SapC"/>
    <property type="match status" value="1"/>
</dbReference>
<keyword evidence="2" id="KW-1185">Reference proteome</keyword>
<gene>
    <name evidence="1" type="ORF">GCM10007901_06450</name>
</gene>
<proteinExistence type="predicted"/>
<name>A0ABQ5XMF3_9GAMM</name>
<comment type="caution">
    <text evidence="1">The sequence shown here is derived from an EMBL/GenBank/DDBJ whole genome shotgun (WGS) entry which is preliminary data.</text>
</comment>
<sequence length="253" mass="28669">MNITPPFGYRDIKALNRADYVRYSTPTDTPPFIKDTAIVPLSLGEMVPAAWHYPLVFVRDAANERVSLVAMLGLAAGENLFNTQAGWKSETYLPAYVRRYPFCMARVSVNGQADPNLLVCVEKDYVADDAVAGTRQLFDGEGRATQEWQQIELFLREYEADLERTNVFCAELLEFDLLEPLTATVTRPGQDNWQVTGFMGINEKKLMELPEAVVAEWHRNGWLARAWLHLFSLQRLQRLLQERGNAPFPAGNA</sequence>
<organism evidence="1 2">
    <name type="scientific">Dyella acidisoli</name>
    <dbReference type="NCBI Taxonomy" id="1867834"/>
    <lineage>
        <taxon>Bacteria</taxon>
        <taxon>Pseudomonadati</taxon>
        <taxon>Pseudomonadota</taxon>
        <taxon>Gammaproteobacteria</taxon>
        <taxon>Lysobacterales</taxon>
        <taxon>Rhodanobacteraceae</taxon>
        <taxon>Dyella</taxon>
    </lineage>
</organism>